<dbReference type="OrthoDB" id="2051688at2"/>
<sequence>MFNWVLNKNSKPLQLLLKLQQYDIKILAFMYDFYILFDNNLVERDIRMQKL</sequence>
<protein>
    <recommendedName>
        <fullName evidence="3">Transposase</fullName>
    </recommendedName>
</protein>
<dbReference type="AlphaFoldDB" id="A0A4Q0I1Q3"/>
<evidence type="ECO:0000313" key="1">
    <source>
        <dbReference type="EMBL" id="RXE57585.1"/>
    </source>
</evidence>
<gene>
    <name evidence="1" type="ORF">EFD62_16900</name>
</gene>
<reference evidence="2" key="1">
    <citation type="submission" date="2018-11" db="EMBL/GenBank/DDBJ databases">
        <title>Genome sequencing of a novel mesophilic and cellulolytic organism within the genus Hungateiclostridium.</title>
        <authorList>
            <person name="Rettenmaier R."/>
            <person name="Liebl W."/>
            <person name="Zverlov V."/>
        </authorList>
    </citation>
    <scope>NUCLEOTIDE SEQUENCE [LARGE SCALE GENOMIC DNA]</scope>
    <source>
        <strain evidence="2">N2K1</strain>
    </source>
</reference>
<evidence type="ECO:0008006" key="3">
    <source>
        <dbReference type="Google" id="ProtNLM"/>
    </source>
</evidence>
<name>A0A4Q0I1Q3_9FIRM</name>
<organism evidence="1 2">
    <name type="scientific">Acetivibrio mesophilus</name>
    <dbReference type="NCBI Taxonomy" id="2487273"/>
    <lineage>
        <taxon>Bacteria</taxon>
        <taxon>Bacillati</taxon>
        <taxon>Bacillota</taxon>
        <taxon>Clostridia</taxon>
        <taxon>Eubacteriales</taxon>
        <taxon>Oscillospiraceae</taxon>
        <taxon>Acetivibrio</taxon>
    </lineage>
</organism>
<evidence type="ECO:0000313" key="2">
    <source>
        <dbReference type="Proteomes" id="UP000289166"/>
    </source>
</evidence>
<proteinExistence type="predicted"/>
<accession>A0A4Q0I1Q3</accession>
<keyword evidence="2" id="KW-1185">Reference proteome</keyword>
<comment type="caution">
    <text evidence="1">The sequence shown here is derived from an EMBL/GenBank/DDBJ whole genome shotgun (WGS) entry which is preliminary data.</text>
</comment>
<dbReference type="Proteomes" id="UP000289166">
    <property type="component" value="Unassembled WGS sequence"/>
</dbReference>
<dbReference type="EMBL" id="RLII01000054">
    <property type="protein sequence ID" value="RXE57585.1"/>
    <property type="molecule type" value="Genomic_DNA"/>
</dbReference>